<dbReference type="Gene3D" id="3.40.50.720">
    <property type="entry name" value="NAD(P)-binding Rossmann-like Domain"/>
    <property type="match status" value="1"/>
</dbReference>
<dbReference type="SUPFAM" id="SSF51735">
    <property type="entry name" value="NAD(P)-binding Rossmann-fold domains"/>
    <property type="match status" value="1"/>
</dbReference>
<feature type="domain" description="Gfo/Idh/MocA-like oxidoreductase N-terminal" evidence="1">
    <location>
        <begin position="31"/>
        <end position="137"/>
    </location>
</feature>
<dbReference type="OrthoDB" id="256869at2"/>
<dbReference type="Gene3D" id="3.30.360.10">
    <property type="entry name" value="Dihydrodipicolinate Reductase, domain 2"/>
    <property type="match status" value="1"/>
</dbReference>
<evidence type="ECO:0000313" key="3">
    <source>
        <dbReference type="Proteomes" id="UP000243784"/>
    </source>
</evidence>
<dbReference type="KEGG" id="rpla:A4Z71_06200"/>
<dbReference type="Proteomes" id="UP000243784">
    <property type="component" value="Chromosome"/>
</dbReference>
<dbReference type="AlphaFoldDB" id="A0A1D9E0E3"/>
<dbReference type="PANTHER" id="PTHR43377">
    <property type="entry name" value="BILIVERDIN REDUCTASE A"/>
    <property type="match status" value="1"/>
</dbReference>
<evidence type="ECO:0000313" key="2">
    <source>
        <dbReference type="EMBL" id="AOY56535.1"/>
    </source>
</evidence>
<dbReference type="InterPro" id="IPR036291">
    <property type="entry name" value="NAD(P)-bd_dom_sf"/>
</dbReference>
<dbReference type="InterPro" id="IPR000683">
    <property type="entry name" value="Gfo/Idh/MocA-like_OxRdtase_N"/>
</dbReference>
<proteinExistence type="predicted"/>
<dbReference type="GO" id="GO:0000166">
    <property type="term" value="F:nucleotide binding"/>
    <property type="evidence" value="ECO:0007669"/>
    <property type="project" value="InterPro"/>
</dbReference>
<reference evidence="2 3" key="1">
    <citation type="journal article" date="2016" name="Biochim. Biophys. Acta">
        <title>Photochemical characterization of actinorhodopsin and its functional existence in the natural host.</title>
        <authorList>
            <person name="Nakamura S."/>
            <person name="Kikukawa T."/>
            <person name="Tamogami J."/>
            <person name="Kamiya M."/>
            <person name="Aizawa T."/>
            <person name="Hahn M.W."/>
            <person name="Ihara K."/>
            <person name="Kamo N."/>
            <person name="Demura M."/>
        </authorList>
    </citation>
    <scope>NUCLEOTIDE SEQUENCE [LARGE SCALE GENOMIC DNA]</scope>
    <source>
        <strain evidence="2 3">MWH-Dar1</strain>
    </source>
</reference>
<dbReference type="STRING" id="535712.A4Z71_06200"/>
<dbReference type="InterPro" id="IPR051450">
    <property type="entry name" value="Gfo/Idh/MocA_Oxidoreductases"/>
</dbReference>
<keyword evidence="3" id="KW-1185">Reference proteome</keyword>
<dbReference type="EMBL" id="CP015208">
    <property type="protein sequence ID" value="AOY56535.1"/>
    <property type="molecule type" value="Genomic_DNA"/>
</dbReference>
<gene>
    <name evidence="2" type="ORF">A4Z71_06200</name>
</gene>
<dbReference type="RefSeq" id="WP_070955035.1">
    <property type="nucleotide sequence ID" value="NZ_CP015208.1"/>
</dbReference>
<organism evidence="2 3">
    <name type="scientific">Candidatus Rhodoluna planktonica</name>
    <dbReference type="NCBI Taxonomy" id="535712"/>
    <lineage>
        <taxon>Bacteria</taxon>
        <taxon>Bacillati</taxon>
        <taxon>Actinomycetota</taxon>
        <taxon>Actinomycetes</taxon>
        <taxon>Micrococcales</taxon>
        <taxon>Microbacteriaceae</taxon>
        <taxon>Luna cluster</taxon>
        <taxon>Luna-1 subcluster</taxon>
        <taxon>Rhodoluna</taxon>
    </lineage>
</organism>
<dbReference type="PANTHER" id="PTHR43377:SF1">
    <property type="entry name" value="BILIVERDIN REDUCTASE A"/>
    <property type="match status" value="1"/>
</dbReference>
<name>A0A1D9E0E3_9MICO</name>
<sequence length="368" mass="40400">MTDAEKKSYDLTDFEAALYAEIAEGLRGIYRLGVIGSGSIVPFHLDAAIAAGFEIVGIGSRAGSEKTAALAQRYQAKVYEDWRAVLQAGRDGEIDALLIAPETSVTRSILAEAMNMALPILVEKPAAYSSFELEPLLNKVTVELVLVGYNRRHYSSVAAAKAFIQQNENIVFHAAIPEASWSTETTAEKRQQILLSNTVHVLDLLNYLFDDLQPQLSAGIDDEVGYFSRNSIMVSPDGHNGTVMITFGSPSNYFIDLHTQGRSASLRPIEIYKEFDGVEVFDPTAEVPLRHYQPTEAQVYLNGQPGFTLSQADLDFKPGFLSQFIELRAMVDAIRTGNLDVISETRASLKSASLFDAVRVLKLAEGLR</sequence>
<accession>A0A1D9E0E3</accession>
<protein>
    <recommendedName>
        <fullName evidence="1">Gfo/Idh/MocA-like oxidoreductase N-terminal domain-containing protein</fullName>
    </recommendedName>
</protein>
<dbReference type="Pfam" id="PF01408">
    <property type="entry name" value="GFO_IDH_MocA"/>
    <property type="match status" value="1"/>
</dbReference>
<evidence type="ECO:0000259" key="1">
    <source>
        <dbReference type="Pfam" id="PF01408"/>
    </source>
</evidence>